<feature type="compositionally biased region" description="Low complexity" evidence="1">
    <location>
        <begin position="184"/>
        <end position="196"/>
    </location>
</feature>
<evidence type="ECO:0000313" key="3">
    <source>
        <dbReference type="EMBL" id="NIY72457.1"/>
    </source>
</evidence>
<comment type="caution">
    <text evidence="3">The sequence shown here is derived from an EMBL/GenBank/DDBJ whole genome shotgun (WGS) entry which is preliminary data.</text>
</comment>
<evidence type="ECO:0008006" key="5">
    <source>
        <dbReference type="Google" id="ProtNLM"/>
    </source>
</evidence>
<name>A0ABX0VWI3_9RHOB</name>
<evidence type="ECO:0000313" key="4">
    <source>
        <dbReference type="Proteomes" id="UP000709466"/>
    </source>
</evidence>
<keyword evidence="2" id="KW-0812">Transmembrane</keyword>
<evidence type="ECO:0000256" key="2">
    <source>
        <dbReference type="SAM" id="Phobius"/>
    </source>
</evidence>
<gene>
    <name evidence="3" type="ORF">HCZ30_08405</name>
</gene>
<feature type="region of interest" description="Disordered" evidence="1">
    <location>
        <begin position="184"/>
        <end position="217"/>
    </location>
</feature>
<evidence type="ECO:0000256" key="1">
    <source>
        <dbReference type="SAM" id="MobiDB-lite"/>
    </source>
</evidence>
<organism evidence="3 4">
    <name type="scientific">Marivivens donghaensis</name>
    <dbReference type="NCBI Taxonomy" id="1699413"/>
    <lineage>
        <taxon>Bacteria</taxon>
        <taxon>Pseudomonadati</taxon>
        <taxon>Pseudomonadota</taxon>
        <taxon>Alphaproteobacteria</taxon>
        <taxon>Rhodobacterales</taxon>
        <taxon>Paracoccaceae</taxon>
        <taxon>Marivivens group</taxon>
        <taxon>Marivivens</taxon>
    </lineage>
</organism>
<sequence>MTPNFALSLSFEGIRLLQRSQDGWLLVGEAAFGADGMDAALEELRLKAERLSDGPARVKILIPNDQIKYLSLSDATADEDAIFAELDGTTPYSRDELKVDYSRGEGVTYVAAVAKETLTEAEGFALEHGFDAVCFAAVPEAGTFNGEPFFGRTALADALITKGEVIERDPAPVVVVGKVEGKPAEAPVEEPAPQVVFSSRNKPEPEATKRQSPSAIRMSGVAAAAPTPPAETPKLRITAVPVTDFTAPSEPEPTTGTAALPRSTMRPGLMAVLLAILLVFLAAVGAWAAFNPEKVSALFGRDTTEQAIADVVDEPSVDEEIEADIAEVEETELLPPTVLPKTNLRVELPEGSRPLSPAEAEEQYELTRVWQRAPRLPLTPRSEDFAFNVATVDTIGVPEQSEIVLASAQADPALPLQMTPPPAGSTYPRDERGFILASAEGTMMPTGVMVYARAPDVIPRFRPTDPEIPAPLAAVVDAPRLRPGSGEIAEETAEPEVQLAAAEIPAEDAPPQEPVEPQVTAGGVPISALRPAERPESDEEVDLSGPVYPAPRARPADLAAAFADELESEEEAEIAALAEAIANAPDPLESATALAVESAMGPRRRPSNFDQIVAAATRPVIQTPQQSIMSPTGPVAGGVAAAATEDNAVSLRNMLLLGTRGTNSSRIAVVRLSNGSITTVSVGDTLDGGQVTAISETALNFSKRGRLYGLTMPD</sequence>
<dbReference type="Proteomes" id="UP000709466">
    <property type="component" value="Unassembled WGS sequence"/>
</dbReference>
<keyword evidence="2" id="KW-1133">Transmembrane helix</keyword>
<keyword evidence="4" id="KW-1185">Reference proteome</keyword>
<dbReference type="RefSeq" id="WP_167637832.1">
    <property type="nucleotide sequence ID" value="NZ_JAATOP010000004.1"/>
</dbReference>
<proteinExistence type="predicted"/>
<reference evidence="3 4" key="1">
    <citation type="submission" date="2020-03" db="EMBL/GenBank/DDBJ databases">
        <title>Bacterial isolates of synthetic phycosphere.</title>
        <authorList>
            <person name="Fu H."/>
            <person name="Moran M.A."/>
        </authorList>
    </citation>
    <scope>NUCLEOTIDE SEQUENCE [LARGE SCALE GENOMIC DNA]</scope>
    <source>
        <strain evidence="3 4">HF1</strain>
    </source>
</reference>
<protein>
    <recommendedName>
        <fullName evidence="5">Type IV pilus biogenesis protein PilP</fullName>
    </recommendedName>
</protein>
<keyword evidence="2" id="KW-0472">Membrane</keyword>
<accession>A0ABX0VWI3</accession>
<feature type="transmembrane region" description="Helical" evidence="2">
    <location>
        <begin position="269"/>
        <end position="290"/>
    </location>
</feature>
<dbReference type="EMBL" id="JAATOP010000004">
    <property type="protein sequence ID" value="NIY72457.1"/>
    <property type="molecule type" value="Genomic_DNA"/>
</dbReference>